<dbReference type="OrthoDB" id="3431459at2"/>
<protein>
    <submittedName>
        <fullName evidence="3">Uncharacterized protein</fullName>
    </submittedName>
</protein>
<dbReference type="AlphaFoldDB" id="A0A1M6WGE7"/>
<feature type="coiled-coil region" evidence="1">
    <location>
        <begin position="92"/>
        <end position="119"/>
    </location>
</feature>
<gene>
    <name evidence="3" type="ORF">SAMN05421803_14324</name>
</gene>
<sequence>MSTFMPERPVDTDAEPETTPAAPVRPMPTKADAPEIRAIAEAYSGDCMIDEVTTTSGGTLVRYDRRFGKSPAPALEAVGYTTVDLRKGLLLVTGAVDQVARLEAQISALRAERERLLEQQTGAPF</sequence>
<evidence type="ECO:0000313" key="4">
    <source>
        <dbReference type="Proteomes" id="UP000184452"/>
    </source>
</evidence>
<keyword evidence="4" id="KW-1185">Reference proteome</keyword>
<dbReference type="Proteomes" id="UP000184452">
    <property type="component" value="Unassembled WGS sequence"/>
</dbReference>
<feature type="region of interest" description="Disordered" evidence="2">
    <location>
        <begin position="1"/>
        <end position="31"/>
    </location>
</feature>
<dbReference type="EMBL" id="FQZK01000043">
    <property type="protein sequence ID" value="SHK92758.1"/>
    <property type="molecule type" value="Genomic_DNA"/>
</dbReference>
<dbReference type="STRING" id="758803.SAMN05421803_14324"/>
<name>A0A1M6WGE7_9ACTN</name>
<evidence type="ECO:0000256" key="2">
    <source>
        <dbReference type="SAM" id="MobiDB-lite"/>
    </source>
</evidence>
<proteinExistence type="predicted"/>
<reference evidence="3 4" key="1">
    <citation type="submission" date="2016-11" db="EMBL/GenBank/DDBJ databases">
        <authorList>
            <person name="Jaros S."/>
            <person name="Januszkiewicz K."/>
            <person name="Wedrychowicz H."/>
        </authorList>
    </citation>
    <scope>NUCLEOTIDE SEQUENCE [LARGE SCALE GENOMIC DNA]</scope>
    <source>
        <strain evidence="3 4">CGMCC 4.5723</strain>
    </source>
</reference>
<organism evidence="3 4">
    <name type="scientific">Nocardiopsis flavescens</name>
    <dbReference type="NCBI Taxonomy" id="758803"/>
    <lineage>
        <taxon>Bacteria</taxon>
        <taxon>Bacillati</taxon>
        <taxon>Actinomycetota</taxon>
        <taxon>Actinomycetes</taxon>
        <taxon>Streptosporangiales</taxon>
        <taxon>Nocardiopsidaceae</taxon>
        <taxon>Nocardiopsis</taxon>
    </lineage>
</organism>
<dbReference type="RefSeq" id="WP_073384350.1">
    <property type="nucleotide sequence ID" value="NZ_FQZK01000043.1"/>
</dbReference>
<accession>A0A1M6WGE7</accession>
<evidence type="ECO:0000313" key="3">
    <source>
        <dbReference type="EMBL" id="SHK92758.1"/>
    </source>
</evidence>
<keyword evidence="1" id="KW-0175">Coiled coil</keyword>
<evidence type="ECO:0000256" key="1">
    <source>
        <dbReference type="SAM" id="Coils"/>
    </source>
</evidence>